<evidence type="ECO:0000256" key="4">
    <source>
        <dbReference type="ARBA" id="ARBA00022679"/>
    </source>
</evidence>
<dbReference type="Gene3D" id="1.10.10.10">
    <property type="entry name" value="Winged helix-like DNA-binding domain superfamily/Winged helix DNA-binding domain"/>
    <property type="match status" value="1"/>
</dbReference>
<keyword evidence="5 8" id="KW-0227">DNA damage</keyword>
<keyword evidence="4 8" id="KW-0808">Transferase</keyword>
<sequence length="211" mass="21908">MNPHDTDAAEPAEVSTWLGTALGAPAGTLGRLRARLAADADAAGDLDVAYRIVESPVGPLLLAATPLGLVRVAFAAEGHAAVLAQLAGRIGPRILEYPPGLEDAARELAEYFAGDRTRFDIPLDRRLSKGFRLAVQERLPDIPYGHTASYTELAAAAGSPRAVRAVGSACATNPLPVVVPCHRVLRSDGGLGGYIGGTDAKTALLELERAA</sequence>
<evidence type="ECO:0000256" key="8">
    <source>
        <dbReference type="HAMAP-Rule" id="MF_00772"/>
    </source>
</evidence>
<comment type="catalytic activity">
    <reaction evidence="1 8">
        <text>a 4-O-methyl-thymidine in DNA + L-cysteinyl-[protein] = a thymidine in DNA + S-methyl-L-cysteinyl-[protein]</text>
        <dbReference type="Rhea" id="RHEA:53428"/>
        <dbReference type="Rhea" id="RHEA-COMP:10131"/>
        <dbReference type="Rhea" id="RHEA-COMP:10132"/>
        <dbReference type="Rhea" id="RHEA-COMP:13555"/>
        <dbReference type="Rhea" id="RHEA-COMP:13556"/>
        <dbReference type="ChEBI" id="CHEBI:29950"/>
        <dbReference type="ChEBI" id="CHEBI:82612"/>
        <dbReference type="ChEBI" id="CHEBI:137386"/>
        <dbReference type="ChEBI" id="CHEBI:137387"/>
        <dbReference type="EC" id="2.1.1.63"/>
    </reaction>
</comment>
<evidence type="ECO:0000259" key="9">
    <source>
        <dbReference type="Pfam" id="PF01035"/>
    </source>
</evidence>
<accession>A0ABV4UR85</accession>
<comment type="similarity">
    <text evidence="8">Belongs to the MGMT family.</text>
</comment>
<feature type="active site" description="Nucleophile; methyl group acceptor" evidence="8">
    <location>
        <position position="181"/>
    </location>
</feature>
<comment type="miscellaneous">
    <text evidence="8">This enzyme catalyzes only one turnover and therefore is not strictly catalytic. According to one definition, an enzyme is a biocatalyst that acts repeatedly and over many reaction cycles.</text>
</comment>
<dbReference type="SUPFAM" id="SSF46767">
    <property type="entry name" value="Methylated DNA-protein cysteine methyltransferase, C-terminal domain"/>
    <property type="match status" value="1"/>
</dbReference>
<name>A0ABV4UR85_9MICC</name>
<feature type="domain" description="Methylated-DNA-[protein]-cysteine S-methyltransferase DNA binding" evidence="9">
    <location>
        <begin position="131"/>
        <end position="209"/>
    </location>
</feature>
<proteinExistence type="inferred from homology"/>
<evidence type="ECO:0000256" key="5">
    <source>
        <dbReference type="ARBA" id="ARBA00022763"/>
    </source>
</evidence>
<dbReference type="Proteomes" id="UP001575652">
    <property type="component" value="Unassembled WGS sequence"/>
</dbReference>
<dbReference type="InterPro" id="IPR036388">
    <property type="entry name" value="WH-like_DNA-bd_sf"/>
</dbReference>
<dbReference type="Pfam" id="PF02870">
    <property type="entry name" value="Methyltransf_1N"/>
    <property type="match status" value="1"/>
</dbReference>
<evidence type="ECO:0000256" key="1">
    <source>
        <dbReference type="ARBA" id="ARBA00001286"/>
    </source>
</evidence>
<keyword evidence="3 8" id="KW-0489">Methyltransferase</keyword>
<reference evidence="11 12" key="1">
    <citation type="submission" date="2024-09" db="EMBL/GenBank/DDBJ databases">
        <authorList>
            <person name="Salinas-Garcia M.A."/>
            <person name="Prieme A."/>
        </authorList>
    </citation>
    <scope>NUCLEOTIDE SEQUENCE [LARGE SCALE GENOMIC DNA]</scope>
    <source>
        <strain evidence="11 12">DSM 21081</strain>
    </source>
</reference>
<evidence type="ECO:0000313" key="12">
    <source>
        <dbReference type="Proteomes" id="UP001575652"/>
    </source>
</evidence>
<dbReference type="GO" id="GO:0032259">
    <property type="term" value="P:methylation"/>
    <property type="evidence" value="ECO:0007669"/>
    <property type="project" value="UniProtKB-KW"/>
</dbReference>
<dbReference type="RefSeq" id="WP_373972593.1">
    <property type="nucleotide sequence ID" value="NZ_JBHDLJ010000010.1"/>
</dbReference>
<dbReference type="InterPro" id="IPR036631">
    <property type="entry name" value="MGMT_N_sf"/>
</dbReference>
<dbReference type="EC" id="2.1.1.63" evidence="8"/>
<evidence type="ECO:0000256" key="6">
    <source>
        <dbReference type="ARBA" id="ARBA00023204"/>
    </source>
</evidence>
<keyword evidence="12" id="KW-1185">Reference proteome</keyword>
<dbReference type="CDD" id="cd06445">
    <property type="entry name" value="ATase"/>
    <property type="match status" value="1"/>
</dbReference>
<keyword evidence="2 8" id="KW-0963">Cytoplasm</keyword>
<keyword evidence="6 8" id="KW-0234">DNA repair</keyword>
<protein>
    <recommendedName>
        <fullName evidence="8">Methylated-DNA--protein-cysteine methyltransferase</fullName>
        <ecNumber evidence="8">2.1.1.63</ecNumber>
    </recommendedName>
    <alternativeName>
        <fullName evidence="8">6-O-methylguanine-DNA methyltransferase</fullName>
        <shortName evidence="8">MGMT</shortName>
    </alternativeName>
    <alternativeName>
        <fullName evidence="8">O-6-methylguanine-DNA-alkyltransferase</fullName>
    </alternativeName>
</protein>
<dbReference type="InterPro" id="IPR008332">
    <property type="entry name" value="MethylG_MeTrfase_N"/>
</dbReference>
<comment type="subcellular location">
    <subcellularLocation>
        <location evidence="8">Cytoplasm</location>
    </subcellularLocation>
</comment>
<feature type="domain" description="Methylguanine DNA methyltransferase ribonuclease-like" evidence="10">
    <location>
        <begin position="49"/>
        <end position="124"/>
    </location>
</feature>
<dbReference type="Pfam" id="PF01035">
    <property type="entry name" value="DNA_binding_1"/>
    <property type="match status" value="1"/>
</dbReference>
<comment type="catalytic activity">
    <reaction evidence="7 8">
        <text>a 6-O-methyl-2'-deoxyguanosine in DNA + L-cysteinyl-[protein] = S-methyl-L-cysteinyl-[protein] + a 2'-deoxyguanosine in DNA</text>
        <dbReference type="Rhea" id="RHEA:24000"/>
        <dbReference type="Rhea" id="RHEA-COMP:10131"/>
        <dbReference type="Rhea" id="RHEA-COMP:10132"/>
        <dbReference type="Rhea" id="RHEA-COMP:11367"/>
        <dbReference type="Rhea" id="RHEA-COMP:11368"/>
        <dbReference type="ChEBI" id="CHEBI:29950"/>
        <dbReference type="ChEBI" id="CHEBI:82612"/>
        <dbReference type="ChEBI" id="CHEBI:85445"/>
        <dbReference type="ChEBI" id="CHEBI:85448"/>
        <dbReference type="EC" id="2.1.1.63"/>
    </reaction>
</comment>
<dbReference type="InterPro" id="IPR014048">
    <property type="entry name" value="MethylDNA_cys_MeTrfase_DNA-bd"/>
</dbReference>
<dbReference type="SUPFAM" id="SSF53155">
    <property type="entry name" value="Methylated DNA-protein cysteine methyltransferase domain"/>
    <property type="match status" value="1"/>
</dbReference>
<evidence type="ECO:0000313" key="11">
    <source>
        <dbReference type="EMBL" id="MFB0835423.1"/>
    </source>
</evidence>
<evidence type="ECO:0000259" key="10">
    <source>
        <dbReference type="Pfam" id="PF02870"/>
    </source>
</evidence>
<organism evidence="11 12">
    <name type="scientific">Arthrobacter halodurans</name>
    <dbReference type="NCBI Taxonomy" id="516699"/>
    <lineage>
        <taxon>Bacteria</taxon>
        <taxon>Bacillati</taxon>
        <taxon>Actinomycetota</taxon>
        <taxon>Actinomycetes</taxon>
        <taxon>Micrococcales</taxon>
        <taxon>Micrococcaceae</taxon>
        <taxon>Arthrobacter</taxon>
    </lineage>
</organism>
<gene>
    <name evidence="11" type="ORF">ACETWP_12565</name>
</gene>
<dbReference type="PANTHER" id="PTHR10815:SF5">
    <property type="entry name" value="METHYLATED-DNA--PROTEIN-CYSTEINE METHYLTRANSFERASE"/>
    <property type="match status" value="1"/>
</dbReference>
<dbReference type="HAMAP" id="MF_00772">
    <property type="entry name" value="OGT"/>
    <property type="match status" value="1"/>
</dbReference>
<dbReference type="InterPro" id="IPR036217">
    <property type="entry name" value="MethylDNA_cys_MeTrfase_DNAb"/>
</dbReference>
<evidence type="ECO:0000256" key="2">
    <source>
        <dbReference type="ARBA" id="ARBA00022490"/>
    </source>
</evidence>
<dbReference type="GO" id="GO:0003908">
    <property type="term" value="F:methylated-DNA-[protein]-cysteine S-methyltransferase activity"/>
    <property type="evidence" value="ECO:0007669"/>
    <property type="project" value="UniProtKB-EC"/>
</dbReference>
<comment type="function">
    <text evidence="8">Involved in the cellular defense against the biological effects of O6-methylguanine (O6-MeG) and O4-methylthymine (O4-MeT) in DNA. Repairs the methylated nucleobase in DNA by stoichiometrically transferring the methyl group to a cysteine residue in the enzyme. This is a suicide reaction: the enzyme is irreversibly inactivated.</text>
</comment>
<dbReference type="InterPro" id="IPR023546">
    <property type="entry name" value="MGMT"/>
</dbReference>
<dbReference type="PROSITE" id="PS00374">
    <property type="entry name" value="MGMT"/>
    <property type="match status" value="1"/>
</dbReference>
<dbReference type="EMBL" id="JBHDLJ010000010">
    <property type="protein sequence ID" value="MFB0835423.1"/>
    <property type="molecule type" value="Genomic_DNA"/>
</dbReference>
<dbReference type="PANTHER" id="PTHR10815">
    <property type="entry name" value="METHYLATED-DNA--PROTEIN-CYSTEINE METHYLTRANSFERASE"/>
    <property type="match status" value="1"/>
</dbReference>
<dbReference type="InterPro" id="IPR001497">
    <property type="entry name" value="MethylDNA_cys_MeTrfase_AS"/>
</dbReference>
<comment type="caution">
    <text evidence="11">The sequence shown here is derived from an EMBL/GenBank/DDBJ whole genome shotgun (WGS) entry which is preliminary data.</text>
</comment>
<dbReference type="NCBIfam" id="TIGR00589">
    <property type="entry name" value="ogt"/>
    <property type="match status" value="1"/>
</dbReference>
<evidence type="ECO:0000256" key="7">
    <source>
        <dbReference type="ARBA" id="ARBA00049348"/>
    </source>
</evidence>
<evidence type="ECO:0000256" key="3">
    <source>
        <dbReference type="ARBA" id="ARBA00022603"/>
    </source>
</evidence>
<dbReference type="Gene3D" id="3.30.160.70">
    <property type="entry name" value="Methylated DNA-protein cysteine methyltransferase domain"/>
    <property type="match status" value="1"/>
</dbReference>